<dbReference type="Pfam" id="PF07792">
    <property type="entry name" value="Afi1"/>
    <property type="match status" value="1"/>
</dbReference>
<feature type="compositionally biased region" description="Low complexity" evidence="1">
    <location>
        <begin position="53"/>
        <end position="64"/>
    </location>
</feature>
<evidence type="ECO:0000259" key="2">
    <source>
        <dbReference type="PROSITE" id="PS50211"/>
    </source>
</evidence>
<feature type="domain" description="UDENN" evidence="2">
    <location>
        <begin position="92"/>
        <end position="763"/>
    </location>
</feature>
<feature type="region of interest" description="Disordered" evidence="1">
    <location>
        <begin position="342"/>
        <end position="447"/>
    </location>
</feature>
<feature type="region of interest" description="Disordered" evidence="1">
    <location>
        <begin position="634"/>
        <end position="677"/>
    </location>
</feature>
<dbReference type="Proteomes" id="UP000812966">
    <property type="component" value="Unassembled WGS sequence"/>
</dbReference>
<name>A0A8K0JN55_9TREE</name>
<dbReference type="GO" id="GO:0051666">
    <property type="term" value="P:actin cortical patch localization"/>
    <property type="evidence" value="ECO:0007669"/>
    <property type="project" value="TreeGrafter"/>
</dbReference>
<comment type="caution">
    <text evidence="3">The sequence shown here is derived from an EMBL/GenBank/DDBJ whole genome shotgun (WGS) entry which is preliminary data.</text>
</comment>
<dbReference type="AlphaFoldDB" id="A0A8K0JN55"/>
<feature type="compositionally biased region" description="Polar residues" evidence="1">
    <location>
        <begin position="647"/>
        <end position="665"/>
    </location>
</feature>
<dbReference type="PROSITE" id="PS50211">
    <property type="entry name" value="DENN"/>
    <property type="match status" value="1"/>
</dbReference>
<dbReference type="InterPro" id="IPR037516">
    <property type="entry name" value="Tripartite_DENN"/>
</dbReference>
<dbReference type="PANTHER" id="PTHR28245:SF1">
    <property type="entry name" value="ARF3-INTERACTING PROTEIN 1"/>
    <property type="match status" value="1"/>
</dbReference>
<organism evidence="3 4">
    <name type="scientific">Filobasidium floriforme</name>
    <dbReference type="NCBI Taxonomy" id="5210"/>
    <lineage>
        <taxon>Eukaryota</taxon>
        <taxon>Fungi</taxon>
        <taxon>Dikarya</taxon>
        <taxon>Basidiomycota</taxon>
        <taxon>Agaricomycotina</taxon>
        <taxon>Tremellomycetes</taxon>
        <taxon>Filobasidiales</taxon>
        <taxon>Filobasidiaceae</taxon>
        <taxon>Filobasidium</taxon>
    </lineage>
</organism>
<dbReference type="Pfam" id="PF08616">
    <property type="entry name" value="SPA"/>
    <property type="match status" value="1"/>
</dbReference>
<feature type="compositionally biased region" description="Gly residues" evidence="1">
    <location>
        <begin position="354"/>
        <end position="375"/>
    </location>
</feature>
<sequence length="910" mass="98299">MILATRPLVDNEIDPGLLESSFVLPTHGHGGPASGQGGVTGEEEDGPLRIPKTSSNTTNSVSTSAGGRGAKISTRLQQHERQDTDVVEEPVKFVLLAEFDIDQGATLTHQYPFPTGTDEHTLAELMLPDGAHLRPEDWTIFYLNQTRRNAVAPVLASESPSSATASAPLGSGAGSGVNVNTGAGAGATRGEEGKGEELGELLFVLNCVRMKEDKSVRRGAMVKALAICTTKPYIQIYKPLLLLALEEYYQSSSPQVLAKLFDSLNNVSLRGCPTLSRAERIILRNSERKDLFAEKFISPGSGLGLGLGGNVNGASGGMEGDTGEAGGMEDLDVFEPDWVPEGLGSTLNASSNSGPGGGVTIHNGGGAGSGSGSGSGLSMRKSFKSTLTRLSDGSGRRMRKTSRSSLLGDKEVGMGSESSGRPGSSRAASPSTNTNQAQIQQQQQNQQYRGLGIGRPEVDAGGTVRKAVGPKDTHYFDTVAEYSGLSIPIRVPLSIFPEEVGDYSIIQLIQTFTPSVPVPFAPPFHPHLHTAGAFTHPIILLLNALLTQKRIIFLGHGQPAGHVANFVLAACALTAPVLRGFAERAFPYSNLAGLDILEEVPGYIAGVTNPRFEDLPHTWDLLCNLETGRITVSKGLMSDNGDRDTSMKTPTSTEQANWGNDTESLSGHAGGPSNKEMRSYNPDTPDNMFMEEIVASINAHYGEPAIRARFTEYISKFVRMAARYEEEFYGQTSIGYPSQPFRESSLGGGFIFPDESTKTKEWSTNANRIEGWRRTRSYRYWREDFRTWLDSPFAVPQLDVQHQLSRLRNAKTMSESEAALIYRSLAASVTTYPRIADLISQLPHHNGGLTPIALGLFHPSQSVRNAVLDLLDRMQQYPIGVIFLGKLNCFQRLAYQRLSEERETPRATAP</sequence>
<dbReference type="InterPro" id="IPR012860">
    <property type="entry name" value="Afi1_N"/>
</dbReference>
<dbReference type="EMBL" id="JABELV010000050">
    <property type="protein sequence ID" value="KAG7553659.1"/>
    <property type="molecule type" value="Genomic_DNA"/>
</dbReference>
<dbReference type="PANTHER" id="PTHR28245">
    <property type="entry name" value="ARF3-INTERACTING PROTEIN 1"/>
    <property type="match status" value="1"/>
</dbReference>
<feature type="compositionally biased region" description="Gly residues" evidence="1">
    <location>
        <begin position="28"/>
        <end position="40"/>
    </location>
</feature>
<dbReference type="InterPro" id="IPR052809">
    <property type="entry name" value="Actin_polarity_regulatory"/>
</dbReference>
<dbReference type="GO" id="GO:0005886">
    <property type="term" value="C:plasma membrane"/>
    <property type="evidence" value="ECO:0007669"/>
    <property type="project" value="TreeGrafter"/>
</dbReference>
<keyword evidence="4" id="KW-1185">Reference proteome</keyword>
<reference evidence="3" key="1">
    <citation type="submission" date="2020-04" db="EMBL/GenBank/DDBJ databases">
        <title>Analysis of mating type loci in Filobasidium floriforme.</title>
        <authorList>
            <person name="Nowrousian M."/>
        </authorList>
    </citation>
    <scope>NUCLEOTIDE SEQUENCE</scope>
    <source>
        <strain evidence="3">CBS 6242</strain>
    </source>
</reference>
<feature type="region of interest" description="Disordered" evidence="1">
    <location>
        <begin position="21"/>
        <end position="70"/>
    </location>
</feature>
<accession>A0A8K0JN55</accession>
<evidence type="ECO:0000313" key="3">
    <source>
        <dbReference type="EMBL" id="KAG7553659.1"/>
    </source>
</evidence>
<evidence type="ECO:0000256" key="1">
    <source>
        <dbReference type="SAM" id="MobiDB-lite"/>
    </source>
</evidence>
<evidence type="ECO:0000313" key="4">
    <source>
        <dbReference type="Proteomes" id="UP000812966"/>
    </source>
</evidence>
<feature type="compositionally biased region" description="Low complexity" evidence="1">
    <location>
        <begin position="418"/>
        <end position="447"/>
    </location>
</feature>
<proteinExistence type="predicted"/>
<gene>
    <name evidence="3" type="ORF">FFLO_02944</name>
</gene>
<protein>
    <recommendedName>
        <fullName evidence="2">UDENN domain-containing protein</fullName>
    </recommendedName>
</protein>